<dbReference type="Proteomes" id="UP000823775">
    <property type="component" value="Unassembled WGS sequence"/>
</dbReference>
<name>A0ABS8WN43_DATST</name>
<organism evidence="1 2">
    <name type="scientific">Datura stramonium</name>
    <name type="common">Jimsonweed</name>
    <name type="synonym">Common thornapple</name>
    <dbReference type="NCBI Taxonomy" id="4076"/>
    <lineage>
        <taxon>Eukaryota</taxon>
        <taxon>Viridiplantae</taxon>
        <taxon>Streptophyta</taxon>
        <taxon>Embryophyta</taxon>
        <taxon>Tracheophyta</taxon>
        <taxon>Spermatophyta</taxon>
        <taxon>Magnoliopsida</taxon>
        <taxon>eudicotyledons</taxon>
        <taxon>Gunneridae</taxon>
        <taxon>Pentapetalae</taxon>
        <taxon>asterids</taxon>
        <taxon>lamiids</taxon>
        <taxon>Solanales</taxon>
        <taxon>Solanaceae</taxon>
        <taxon>Solanoideae</taxon>
        <taxon>Datureae</taxon>
        <taxon>Datura</taxon>
    </lineage>
</organism>
<evidence type="ECO:0000313" key="2">
    <source>
        <dbReference type="Proteomes" id="UP000823775"/>
    </source>
</evidence>
<reference evidence="1 2" key="1">
    <citation type="journal article" date="2021" name="BMC Genomics">
        <title>Datura genome reveals duplications of psychoactive alkaloid biosynthetic genes and high mutation rate following tissue culture.</title>
        <authorList>
            <person name="Rajewski A."/>
            <person name="Carter-House D."/>
            <person name="Stajich J."/>
            <person name="Litt A."/>
        </authorList>
    </citation>
    <scope>NUCLEOTIDE SEQUENCE [LARGE SCALE GENOMIC DNA]</scope>
    <source>
        <strain evidence="1">AR-01</strain>
    </source>
</reference>
<keyword evidence="2" id="KW-1185">Reference proteome</keyword>
<proteinExistence type="predicted"/>
<comment type="caution">
    <text evidence="1">The sequence shown here is derived from an EMBL/GenBank/DDBJ whole genome shotgun (WGS) entry which is preliminary data.</text>
</comment>
<sequence>MNVRMGSSNVSLSEEIDYLSLERRRDDMQESQKLQLGMVKGDILSLLLEWRALRIEVSPFLMREKEKQEGDFKGRKIE</sequence>
<dbReference type="EMBL" id="JACEIK010008315">
    <property type="protein sequence ID" value="MCE3051262.1"/>
    <property type="molecule type" value="Genomic_DNA"/>
</dbReference>
<feature type="non-terminal residue" evidence="1">
    <location>
        <position position="78"/>
    </location>
</feature>
<evidence type="ECO:0000313" key="1">
    <source>
        <dbReference type="EMBL" id="MCE3051262.1"/>
    </source>
</evidence>
<accession>A0ABS8WN43</accession>
<gene>
    <name evidence="1" type="ORF">HAX54_049279</name>
</gene>
<protein>
    <submittedName>
        <fullName evidence="1">Uncharacterized protein</fullName>
    </submittedName>
</protein>